<sequence length="86" mass="10114">MRSDSSANDKHREIYFRSVCPPLFLRPYRVSRTLRLISVTESIGKNFYDPHTICMKRVVKSQSQREKEEEVHDGRQEAGSIRCPCR</sequence>
<feature type="compositionally biased region" description="Basic and acidic residues" evidence="1">
    <location>
        <begin position="64"/>
        <end position="76"/>
    </location>
</feature>
<gene>
    <name evidence="2" type="ORF">WN55_08827</name>
</gene>
<proteinExistence type="predicted"/>
<reference evidence="2 3" key="1">
    <citation type="submission" date="2015-07" db="EMBL/GenBank/DDBJ databases">
        <title>The genome of Dufourea novaeangliae.</title>
        <authorList>
            <person name="Pan H."/>
            <person name="Kapheim K."/>
        </authorList>
    </citation>
    <scope>NUCLEOTIDE SEQUENCE [LARGE SCALE GENOMIC DNA]</scope>
    <source>
        <strain evidence="2">0120121106</strain>
        <tissue evidence="2">Whole body</tissue>
    </source>
</reference>
<evidence type="ECO:0000256" key="1">
    <source>
        <dbReference type="SAM" id="MobiDB-lite"/>
    </source>
</evidence>
<organism evidence="2 3">
    <name type="scientific">Dufourea novaeangliae</name>
    <name type="common">Sweat bee</name>
    <dbReference type="NCBI Taxonomy" id="178035"/>
    <lineage>
        <taxon>Eukaryota</taxon>
        <taxon>Metazoa</taxon>
        <taxon>Ecdysozoa</taxon>
        <taxon>Arthropoda</taxon>
        <taxon>Hexapoda</taxon>
        <taxon>Insecta</taxon>
        <taxon>Pterygota</taxon>
        <taxon>Neoptera</taxon>
        <taxon>Endopterygota</taxon>
        <taxon>Hymenoptera</taxon>
        <taxon>Apocrita</taxon>
        <taxon>Aculeata</taxon>
        <taxon>Apoidea</taxon>
        <taxon>Anthophila</taxon>
        <taxon>Halictidae</taxon>
        <taxon>Rophitinae</taxon>
        <taxon>Dufourea</taxon>
    </lineage>
</organism>
<name>A0A154P265_DUFNO</name>
<dbReference type="Proteomes" id="UP000076502">
    <property type="component" value="Unassembled WGS sequence"/>
</dbReference>
<dbReference type="AlphaFoldDB" id="A0A154P265"/>
<keyword evidence="3" id="KW-1185">Reference proteome</keyword>
<accession>A0A154P265</accession>
<dbReference type="EMBL" id="KQ434786">
    <property type="protein sequence ID" value="KZC05220.1"/>
    <property type="molecule type" value="Genomic_DNA"/>
</dbReference>
<feature type="region of interest" description="Disordered" evidence="1">
    <location>
        <begin position="64"/>
        <end position="86"/>
    </location>
</feature>
<evidence type="ECO:0000313" key="3">
    <source>
        <dbReference type="Proteomes" id="UP000076502"/>
    </source>
</evidence>
<evidence type="ECO:0000313" key="2">
    <source>
        <dbReference type="EMBL" id="KZC05220.1"/>
    </source>
</evidence>
<protein>
    <submittedName>
        <fullName evidence="2">Uncharacterized protein</fullName>
    </submittedName>
</protein>